<dbReference type="Proteomes" id="UP000499080">
    <property type="component" value="Unassembled WGS sequence"/>
</dbReference>
<protein>
    <submittedName>
        <fullName evidence="1">Uncharacterized protein</fullName>
    </submittedName>
</protein>
<proteinExistence type="predicted"/>
<evidence type="ECO:0000313" key="2">
    <source>
        <dbReference type="Proteomes" id="UP000499080"/>
    </source>
</evidence>
<evidence type="ECO:0000313" key="1">
    <source>
        <dbReference type="EMBL" id="GBM22026.1"/>
    </source>
</evidence>
<dbReference type="EMBL" id="BGPR01091115">
    <property type="protein sequence ID" value="GBM22026.1"/>
    <property type="molecule type" value="Genomic_DNA"/>
</dbReference>
<name>A0A4Y2E117_ARAVE</name>
<keyword evidence="2" id="KW-1185">Reference proteome</keyword>
<reference evidence="1 2" key="1">
    <citation type="journal article" date="2019" name="Sci. Rep.">
        <title>Orb-weaving spider Araneus ventricosus genome elucidates the spidroin gene catalogue.</title>
        <authorList>
            <person name="Kono N."/>
            <person name="Nakamura H."/>
            <person name="Ohtoshi R."/>
            <person name="Moran D.A.P."/>
            <person name="Shinohara A."/>
            <person name="Yoshida Y."/>
            <person name="Fujiwara M."/>
            <person name="Mori M."/>
            <person name="Tomita M."/>
            <person name="Arakawa K."/>
        </authorList>
    </citation>
    <scope>NUCLEOTIDE SEQUENCE [LARGE SCALE GENOMIC DNA]</scope>
</reference>
<accession>A0A4Y2E117</accession>
<organism evidence="1 2">
    <name type="scientific">Araneus ventricosus</name>
    <name type="common">Orbweaver spider</name>
    <name type="synonym">Epeira ventricosa</name>
    <dbReference type="NCBI Taxonomy" id="182803"/>
    <lineage>
        <taxon>Eukaryota</taxon>
        <taxon>Metazoa</taxon>
        <taxon>Ecdysozoa</taxon>
        <taxon>Arthropoda</taxon>
        <taxon>Chelicerata</taxon>
        <taxon>Arachnida</taxon>
        <taxon>Araneae</taxon>
        <taxon>Araneomorphae</taxon>
        <taxon>Entelegynae</taxon>
        <taxon>Araneoidea</taxon>
        <taxon>Araneidae</taxon>
        <taxon>Araneus</taxon>
    </lineage>
</organism>
<comment type="caution">
    <text evidence="1">The sequence shown here is derived from an EMBL/GenBank/DDBJ whole genome shotgun (WGS) entry which is preliminary data.</text>
</comment>
<dbReference type="AlphaFoldDB" id="A0A4Y2E117"/>
<sequence length="112" mass="12870">MGIDTSIKLDHSVKSCRKMTSILEMKRQQHRSLASSKQSIFIKRWVKAKHLSLQVAFLCAVLCLPQQIWRKLSHNDHRICRCITAFFTAATQSYILTISASRNPAISHTRMD</sequence>
<gene>
    <name evidence="1" type="ORF">AVEN_228681_1</name>
</gene>